<proteinExistence type="predicted"/>
<name>A0A4R1KX60_9FLAO</name>
<reference evidence="2 3" key="1">
    <citation type="journal article" date="2015" name="Stand. Genomic Sci.">
        <title>Genomic Encyclopedia of Bacterial and Archaeal Type Strains, Phase III: the genomes of soil and plant-associated and newly described type strains.</title>
        <authorList>
            <person name="Whitman W.B."/>
            <person name="Woyke T."/>
            <person name="Klenk H.P."/>
            <person name="Zhou Y."/>
            <person name="Lilburn T.G."/>
            <person name="Beck B.J."/>
            <person name="De Vos P."/>
            <person name="Vandamme P."/>
            <person name="Eisen J.A."/>
            <person name="Garrity G."/>
            <person name="Hugenholtz P."/>
            <person name="Kyrpides N.C."/>
        </authorList>
    </citation>
    <scope>NUCLEOTIDE SEQUENCE [LARGE SCALE GENOMIC DNA]</scope>
    <source>
        <strain evidence="2 3">CECT 8445</strain>
    </source>
</reference>
<dbReference type="Proteomes" id="UP000295714">
    <property type="component" value="Unassembled WGS sequence"/>
</dbReference>
<protein>
    <submittedName>
        <fullName evidence="2">Uncharacterized protein</fullName>
    </submittedName>
</protein>
<evidence type="ECO:0000313" key="3">
    <source>
        <dbReference type="Proteomes" id="UP000295714"/>
    </source>
</evidence>
<organism evidence="2 3">
    <name type="scientific">Winogradskyella wandonensis</name>
    <dbReference type="NCBI Taxonomy" id="1442586"/>
    <lineage>
        <taxon>Bacteria</taxon>
        <taxon>Pseudomonadati</taxon>
        <taxon>Bacteroidota</taxon>
        <taxon>Flavobacteriia</taxon>
        <taxon>Flavobacteriales</taxon>
        <taxon>Flavobacteriaceae</taxon>
        <taxon>Winogradskyella</taxon>
    </lineage>
</organism>
<evidence type="ECO:0000313" key="2">
    <source>
        <dbReference type="EMBL" id="TCK69210.1"/>
    </source>
</evidence>
<comment type="caution">
    <text evidence="2">The sequence shown here is derived from an EMBL/GenBank/DDBJ whole genome shotgun (WGS) entry which is preliminary data.</text>
</comment>
<dbReference type="EMBL" id="SMGI01000001">
    <property type="protein sequence ID" value="TCK69210.1"/>
    <property type="molecule type" value="Genomic_DNA"/>
</dbReference>
<keyword evidence="1" id="KW-0732">Signal</keyword>
<gene>
    <name evidence="2" type="ORF">DFQ05_0730</name>
</gene>
<keyword evidence="3" id="KW-1185">Reference proteome</keyword>
<dbReference type="OrthoDB" id="1397207at2"/>
<dbReference type="AlphaFoldDB" id="A0A4R1KX60"/>
<evidence type="ECO:0000256" key="1">
    <source>
        <dbReference type="SAM" id="SignalP"/>
    </source>
</evidence>
<accession>A0A4R1KX60</accession>
<feature type="signal peptide" evidence="1">
    <location>
        <begin position="1"/>
        <end position="21"/>
    </location>
</feature>
<feature type="chain" id="PRO_5020739458" evidence="1">
    <location>
        <begin position="22"/>
        <end position="513"/>
    </location>
</feature>
<dbReference type="RefSeq" id="WP_132703642.1">
    <property type="nucleotide sequence ID" value="NZ_SMGI01000001.1"/>
</dbReference>
<sequence>MKYVFSLFAICLCFLSTTAQDTPKLTVEYGSLFKNDKREIPIDIIGKDEFGYYMLYSEGRFGQGDELNIRKFHLDLTPSGMEINLKSKQYAGKFNSLGLRKIKNRIIHIFYVLTKTGKTYYYQTVDLDQFVLSEEKEILNIEHGDKDASESVSRFIISEDESTIKLIYTLPNDDEDNTTFQLKTFDVFFNEQSSTTYEFPYANEVFVLRNIFTSESDDIFFISKKFDSDKIGREAMDFGYEYLFHKIEGDSLKLITTIRPRDVHLRYLYPTIADNNLLLTGIYSETDLYAMSGIFTAKINLETSEVAYTNYNKLSAAFFAQLLEDGKKKDRLVKKFNEGKRDNQNYILKSVKVMDNNELLVLAEQTRTYSYNYSITYYHENVAAMRIGNDGKLIWANKIAKNQTRGNVPIYSSFYSTKRDDKVLLFYNGNADNVGLRKGKPANAFNTQNMAFMCTMIGSDGSYQRQKLFTKDGLGGVTIRPGLYNWEDENTLVLFGQDVDNLKNQRFIKVKFD</sequence>